<dbReference type="GO" id="GO:0005868">
    <property type="term" value="C:cytoplasmic dynein complex"/>
    <property type="evidence" value="ECO:0007669"/>
    <property type="project" value="TreeGrafter"/>
</dbReference>
<reference evidence="2" key="2">
    <citation type="submission" date="2020-05" db="UniProtKB">
        <authorList>
            <consortium name="EnsemblMetazoa"/>
        </authorList>
    </citation>
    <scope>IDENTIFICATION</scope>
    <source>
        <strain evidence="2">maculatus3</strain>
    </source>
</reference>
<dbReference type="GO" id="GO:0045505">
    <property type="term" value="F:dynein intermediate chain binding"/>
    <property type="evidence" value="ECO:0007669"/>
    <property type="project" value="TreeGrafter"/>
</dbReference>
<sequence>GCGARHSSGCCSDSGGRWCSCSGGRWSHSNSGCGGSCSCSYRCGHGNTNDGGRTEYCDSDASYSDADLGKRVAGEQAHGKQDRITCMIMQKNGAGLHTASSCYWNNETDGSCTVRWENKTMYCIVEGQLLR</sequence>
<dbReference type="Gene3D" id="3.30.1140.40">
    <property type="entry name" value="Tctex-1"/>
    <property type="match status" value="1"/>
</dbReference>
<evidence type="ECO:0000313" key="2">
    <source>
        <dbReference type="EnsemblMetazoa" id="AMAM020979-PA"/>
    </source>
</evidence>
<organism evidence="2 3">
    <name type="scientific">Anopheles maculatus</name>
    <dbReference type="NCBI Taxonomy" id="74869"/>
    <lineage>
        <taxon>Eukaryota</taxon>
        <taxon>Metazoa</taxon>
        <taxon>Ecdysozoa</taxon>
        <taxon>Arthropoda</taxon>
        <taxon>Hexapoda</taxon>
        <taxon>Insecta</taxon>
        <taxon>Pterygota</taxon>
        <taxon>Neoptera</taxon>
        <taxon>Endopterygota</taxon>
        <taxon>Diptera</taxon>
        <taxon>Nematocera</taxon>
        <taxon>Culicoidea</taxon>
        <taxon>Culicidae</taxon>
        <taxon>Anophelinae</taxon>
        <taxon>Anopheles</taxon>
        <taxon>Anopheles maculatus group</taxon>
    </lineage>
</organism>
<dbReference type="Proteomes" id="UP000075901">
    <property type="component" value="Unassembled WGS sequence"/>
</dbReference>
<dbReference type="GO" id="GO:0005737">
    <property type="term" value="C:cytoplasm"/>
    <property type="evidence" value="ECO:0007669"/>
    <property type="project" value="TreeGrafter"/>
</dbReference>
<proteinExistence type="inferred from homology"/>
<dbReference type="Pfam" id="PF03645">
    <property type="entry name" value="Tctex-1"/>
    <property type="match status" value="1"/>
</dbReference>
<evidence type="ECO:0000313" key="3">
    <source>
        <dbReference type="Proteomes" id="UP000075901"/>
    </source>
</evidence>
<name>A0A182T746_9DIPT</name>
<dbReference type="AlphaFoldDB" id="A0A182T746"/>
<accession>A0A182T746</accession>
<dbReference type="EnsemblMetazoa" id="AMAM020979-RA">
    <property type="protein sequence ID" value="AMAM020979-PA"/>
    <property type="gene ID" value="AMAM020979"/>
</dbReference>
<dbReference type="PANTHER" id="PTHR21255:SF4">
    <property type="entry name" value="DYNEIN LIGHT CHAIN TCTEX-TYPE"/>
    <property type="match status" value="1"/>
</dbReference>
<evidence type="ECO:0000256" key="1">
    <source>
        <dbReference type="ARBA" id="ARBA00005361"/>
    </source>
</evidence>
<dbReference type="InterPro" id="IPR005334">
    <property type="entry name" value="Tctex-1-like"/>
</dbReference>
<keyword evidence="3" id="KW-1185">Reference proteome</keyword>
<dbReference type="InterPro" id="IPR038586">
    <property type="entry name" value="Tctex-1-like_sf"/>
</dbReference>
<dbReference type="CDD" id="cd21455">
    <property type="entry name" value="DLC-like_DYNLT1_DYNLT3"/>
    <property type="match status" value="1"/>
</dbReference>
<dbReference type="GO" id="GO:0007018">
    <property type="term" value="P:microtubule-based movement"/>
    <property type="evidence" value="ECO:0007669"/>
    <property type="project" value="TreeGrafter"/>
</dbReference>
<reference evidence="3" key="1">
    <citation type="submission" date="2013-09" db="EMBL/GenBank/DDBJ databases">
        <title>The Genome Sequence of Anopheles maculatus species B.</title>
        <authorList>
            <consortium name="The Broad Institute Genomics Platform"/>
            <person name="Neafsey D.E."/>
            <person name="Besansky N."/>
            <person name="Howell P."/>
            <person name="Walton C."/>
            <person name="Young S.K."/>
            <person name="Zeng Q."/>
            <person name="Gargeya S."/>
            <person name="Fitzgerald M."/>
            <person name="Haas B."/>
            <person name="Abouelleil A."/>
            <person name="Allen A.W."/>
            <person name="Alvarado L."/>
            <person name="Arachchi H.M."/>
            <person name="Berlin A.M."/>
            <person name="Chapman S.B."/>
            <person name="Gainer-Dewar J."/>
            <person name="Goldberg J."/>
            <person name="Griggs A."/>
            <person name="Gujja S."/>
            <person name="Hansen M."/>
            <person name="Howarth C."/>
            <person name="Imamovic A."/>
            <person name="Ireland A."/>
            <person name="Larimer J."/>
            <person name="McCowan C."/>
            <person name="Murphy C."/>
            <person name="Pearson M."/>
            <person name="Poon T.W."/>
            <person name="Priest M."/>
            <person name="Roberts A."/>
            <person name="Saif S."/>
            <person name="Shea T."/>
            <person name="Sisk P."/>
            <person name="Sykes S."/>
            <person name="Wortman J."/>
            <person name="Nusbaum C."/>
            <person name="Birren B."/>
        </authorList>
    </citation>
    <scope>NUCLEOTIDE SEQUENCE [LARGE SCALE GENOMIC DNA]</scope>
    <source>
        <strain evidence="3">maculatus3</strain>
    </source>
</reference>
<protein>
    <submittedName>
        <fullName evidence="2">Uncharacterized protein</fullName>
    </submittedName>
</protein>
<dbReference type="VEuPathDB" id="VectorBase:AMAM020979"/>
<dbReference type="PANTHER" id="PTHR21255">
    <property type="entry name" value="T-COMPLEX-ASSOCIATED-TESTIS-EXPRESSED 1/ DYNEIN LIGHT CHAIN"/>
    <property type="match status" value="1"/>
</dbReference>
<comment type="similarity">
    <text evidence="1">Belongs to the dynein light chain Tctex-type family.</text>
</comment>